<evidence type="ECO:0000259" key="2">
    <source>
        <dbReference type="SMART" id="SM00849"/>
    </source>
</evidence>
<accession>C0D5E3</accession>
<evidence type="ECO:0000313" key="3">
    <source>
        <dbReference type="EMBL" id="EEG53455.1"/>
    </source>
</evidence>
<reference evidence="3 4" key="1">
    <citation type="submission" date="2009-01" db="EMBL/GenBank/DDBJ databases">
        <authorList>
            <person name="Fulton L."/>
            <person name="Clifton S."/>
            <person name="Fulton B."/>
            <person name="Xu J."/>
            <person name="Minx P."/>
            <person name="Pepin K.H."/>
            <person name="Johnson M."/>
            <person name="Bhonagiri V."/>
            <person name="Nash W.E."/>
            <person name="Mardis E.R."/>
            <person name="Wilson R.K."/>
        </authorList>
    </citation>
    <scope>NUCLEOTIDE SEQUENCE [LARGE SCALE GENOMIC DNA]</scope>
    <source>
        <strain evidence="3 4">DSM 15981</strain>
    </source>
</reference>
<dbReference type="Pfam" id="PF00753">
    <property type="entry name" value="Lactamase_B"/>
    <property type="match status" value="1"/>
</dbReference>
<dbReference type="PANTHER" id="PTHR30619:SF7">
    <property type="entry name" value="BETA-LACTAMASE DOMAIN PROTEIN"/>
    <property type="match status" value="1"/>
</dbReference>
<dbReference type="SUPFAM" id="SSF57884">
    <property type="entry name" value="Ada DNA repair protein, N-terminal domain (N-Ada 10)"/>
    <property type="match status" value="1"/>
</dbReference>
<dbReference type="InterPro" id="IPR001279">
    <property type="entry name" value="Metallo-B-lactamas"/>
</dbReference>
<gene>
    <name evidence="3" type="ORF">CLOSTASPAR_04489</name>
</gene>
<dbReference type="HOGENOM" id="CLU_010363_0_0_9"/>
<dbReference type="SMART" id="SM00849">
    <property type="entry name" value="Lactamase_B"/>
    <property type="match status" value="1"/>
</dbReference>
<dbReference type="PANTHER" id="PTHR30619">
    <property type="entry name" value="DNA INTERNALIZATION/COMPETENCE PROTEIN COMEC/REC2"/>
    <property type="match status" value="1"/>
</dbReference>
<dbReference type="AlphaFoldDB" id="C0D5E3"/>
<dbReference type="EMBL" id="ACCJ01000366">
    <property type="protein sequence ID" value="EEG53455.1"/>
    <property type="molecule type" value="Genomic_DNA"/>
</dbReference>
<dbReference type="Gene3D" id="3.40.10.10">
    <property type="entry name" value="DNA Methylphosphotriester Repair Domain"/>
    <property type="match status" value="1"/>
</dbReference>
<sequence>MNFFNRQRGMVFHEYDIYAKITGNNRKVRLTMKRRNFLKLLLSIALILAVNGCGGSALPDSGHASAQPEQAGAVTLPSALSSGEAGLTVHFIDVGQGDSILAESDGHFMLVDAGENDQADTVVSYLKGQGVEALDYVIGTHPHSDHIGGLDKVIDTFDVGKVILPPVEHTTKTFEDVLDAVAGKGLKLTKPRVGDTYTLGNASFTIIAPNGDYGNDLNNWSVGIRLDYGDNRFVMCGDAEALAEADILENGIDISADVLKAGHHGSSTSTSEAFLDRVSPSVAVIQCGKDNSYGHPHKETLEKFKERGIQIYRNDLDGTVVAYCDGTDIVWGTGKTGQTGFSEGGSRQSDRTSGDINQQTVGNSGGETLMSGTTGTTIAPQTAYILNTNTKKFHLPTCSSAKKIKGENRETWEGDREELIGQGYSPCGQCKP</sequence>
<reference evidence="3 4" key="2">
    <citation type="submission" date="2009-02" db="EMBL/GenBank/DDBJ databases">
        <title>Draft genome sequence of Clostridium asparagiforme (DSM 15981).</title>
        <authorList>
            <person name="Sudarsanam P."/>
            <person name="Ley R."/>
            <person name="Guruge J."/>
            <person name="Turnbaugh P.J."/>
            <person name="Mahowald M."/>
            <person name="Liep D."/>
            <person name="Gordon J."/>
        </authorList>
    </citation>
    <scope>NUCLEOTIDE SEQUENCE [LARGE SCALE GENOMIC DNA]</scope>
    <source>
        <strain evidence="3 4">DSM 15981</strain>
    </source>
</reference>
<dbReference type="InterPro" id="IPR036866">
    <property type="entry name" value="RibonucZ/Hydroxyglut_hydro"/>
</dbReference>
<evidence type="ECO:0000313" key="4">
    <source>
        <dbReference type="Proteomes" id="UP000004756"/>
    </source>
</evidence>
<feature type="domain" description="Metallo-beta-lactamase" evidence="2">
    <location>
        <begin position="96"/>
        <end position="289"/>
    </location>
</feature>
<organism evidence="3 4">
    <name type="scientific">[Clostridium] asparagiforme DSM 15981</name>
    <dbReference type="NCBI Taxonomy" id="518636"/>
    <lineage>
        <taxon>Bacteria</taxon>
        <taxon>Bacillati</taxon>
        <taxon>Bacillota</taxon>
        <taxon>Clostridia</taxon>
        <taxon>Lachnospirales</taxon>
        <taxon>Lachnospiraceae</taxon>
        <taxon>Enterocloster</taxon>
    </lineage>
</organism>
<dbReference type="InterPro" id="IPR006311">
    <property type="entry name" value="TAT_signal"/>
</dbReference>
<dbReference type="Proteomes" id="UP000004756">
    <property type="component" value="Unassembled WGS sequence"/>
</dbReference>
<dbReference type="PROSITE" id="PS51318">
    <property type="entry name" value="TAT"/>
    <property type="match status" value="1"/>
</dbReference>
<keyword evidence="4" id="KW-1185">Reference proteome</keyword>
<protein>
    <submittedName>
        <fullName evidence="3">Metallo-beta-lactamase domain protein</fullName>
    </submittedName>
</protein>
<comment type="caution">
    <text evidence="3">The sequence shown here is derived from an EMBL/GenBank/DDBJ whole genome shotgun (WGS) entry which is preliminary data.</text>
</comment>
<feature type="compositionally biased region" description="Polar residues" evidence="1">
    <location>
        <begin position="336"/>
        <end position="347"/>
    </location>
</feature>
<name>C0D5E3_9FIRM</name>
<dbReference type="InterPro" id="IPR035681">
    <property type="entry name" value="ComA-like_MBL"/>
</dbReference>
<dbReference type="SUPFAM" id="SSF56281">
    <property type="entry name" value="Metallo-hydrolase/oxidoreductase"/>
    <property type="match status" value="1"/>
</dbReference>
<proteinExistence type="predicted"/>
<dbReference type="CDD" id="cd07731">
    <property type="entry name" value="ComA-like_MBL-fold"/>
    <property type="match status" value="1"/>
</dbReference>
<dbReference type="InterPro" id="IPR035451">
    <property type="entry name" value="Ada-like_dom_sf"/>
</dbReference>
<dbReference type="Gene3D" id="3.60.15.10">
    <property type="entry name" value="Ribonuclease Z/Hydroxyacylglutathione hydrolase-like"/>
    <property type="match status" value="1"/>
</dbReference>
<dbReference type="InterPro" id="IPR052159">
    <property type="entry name" value="Competence_DNA_uptake"/>
</dbReference>
<evidence type="ECO:0000256" key="1">
    <source>
        <dbReference type="SAM" id="MobiDB-lite"/>
    </source>
</evidence>
<feature type="region of interest" description="Disordered" evidence="1">
    <location>
        <begin position="336"/>
        <end position="372"/>
    </location>
</feature>